<gene>
    <name evidence="2" type="ORF">HaLaN_08983</name>
</gene>
<keyword evidence="1" id="KW-1133">Transmembrane helix</keyword>
<reference evidence="2 3" key="1">
    <citation type="submission" date="2020-02" db="EMBL/GenBank/DDBJ databases">
        <title>Draft genome sequence of Haematococcus lacustris strain NIES-144.</title>
        <authorList>
            <person name="Morimoto D."/>
            <person name="Nakagawa S."/>
            <person name="Yoshida T."/>
            <person name="Sawayama S."/>
        </authorList>
    </citation>
    <scope>NUCLEOTIDE SEQUENCE [LARGE SCALE GENOMIC DNA]</scope>
    <source>
        <strain evidence="2 3">NIES-144</strain>
    </source>
</reference>
<evidence type="ECO:0000313" key="3">
    <source>
        <dbReference type="Proteomes" id="UP000485058"/>
    </source>
</evidence>
<sequence>MTALEETAAVMAQAGVVMLAFLISVTVTYLIFPFFTFVKSSGWLGASLPQVLFFTRIFADLAGRFAPRCKALLVHSPALLLTMALTKVAIGVGFFFYVKALDRFHHDLLSVSIVVVLWSLGGYINTCANILAPHLVEDHLVSRASALLALVFQVAHFVGLALALVLAYVLFEQAIGH</sequence>
<evidence type="ECO:0000256" key="1">
    <source>
        <dbReference type="SAM" id="Phobius"/>
    </source>
</evidence>
<evidence type="ECO:0008006" key="4">
    <source>
        <dbReference type="Google" id="ProtNLM"/>
    </source>
</evidence>
<dbReference type="EMBL" id="BLLF01000582">
    <property type="protein sequence ID" value="GFH13152.1"/>
    <property type="molecule type" value="Genomic_DNA"/>
</dbReference>
<name>A0A699ZCE9_HAELA</name>
<keyword evidence="3" id="KW-1185">Reference proteome</keyword>
<protein>
    <recommendedName>
        <fullName evidence="4">MFS domain-containing protein</fullName>
    </recommendedName>
</protein>
<feature type="transmembrane region" description="Helical" evidence="1">
    <location>
        <begin position="109"/>
        <end position="132"/>
    </location>
</feature>
<dbReference type="AlphaFoldDB" id="A0A699ZCE9"/>
<comment type="caution">
    <text evidence="2">The sequence shown here is derived from an EMBL/GenBank/DDBJ whole genome shotgun (WGS) entry which is preliminary data.</text>
</comment>
<organism evidence="2 3">
    <name type="scientific">Haematococcus lacustris</name>
    <name type="common">Green alga</name>
    <name type="synonym">Haematococcus pluvialis</name>
    <dbReference type="NCBI Taxonomy" id="44745"/>
    <lineage>
        <taxon>Eukaryota</taxon>
        <taxon>Viridiplantae</taxon>
        <taxon>Chlorophyta</taxon>
        <taxon>core chlorophytes</taxon>
        <taxon>Chlorophyceae</taxon>
        <taxon>CS clade</taxon>
        <taxon>Chlamydomonadales</taxon>
        <taxon>Haematococcaceae</taxon>
        <taxon>Haematococcus</taxon>
    </lineage>
</organism>
<dbReference type="Proteomes" id="UP000485058">
    <property type="component" value="Unassembled WGS sequence"/>
</dbReference>
<feature type="transmembrane region" description="Helical" evidence="1">
    <location>
        <begin position="144"/>
        <end position="171"/>
    </location>
</feature>
<feature type="non-terminal residue" evidence="2">
    <location>
        <position position="1"/>
    </location>
</feature>
<keyword evidence="1" id="KW-0472">Membrane</keyword>
<evidence type="ECO:0000313" key="2">
    <source>
        <dbReference type="EMBL" id="GFH13152.1"/>
    </source>
</evidence>
<keyword evidence="1" id="KW-0812">Transmembrane</keyword>
<accession>A0A699ZCE9</accession>
<feature type="transmembrane region" description="Helical" evidence="1">
    <location>
        <begin position="71"/>
        <end position="97"/>
    </location>
</feature>
<proteinExistence type="predicted"/>
<feature type="transmembrane region" description="Helical" evidence="1">
    <location>
        <begin position="12"/>
        <end position="35"/>
    </location>
</feature>